<feature type="region of interest" description="Disordered" evidence="2">
    <location>
        <begin position="1"/>
        <end position="39"/>
    </location>
</feature>
<dbReference type="SMART" id="SM00268">
    <property type="entry name" value="ACTIN"/>
    <property type="match status" value="1"/>
</dbReference>
<dbReference type="Gene3D" id="3.30.420.40">
    <property type="match status" value="2"/>
</dbReference>
<dbReference type="PANTHER" id="PTHR11937">
    <property type="entry name" value="ACTIN"/>
    <property type="match status" value="1"/>
</dbReference>
<evidence type="ECO:0000313" key="3">
    <source>
        <dbReference type="EMBL" id="OAF54865.1"/>
    </source>
</evidence>
<reference evidence="3" key="1">
    <citation type="submission" date="2016-03" db="EMBL/GenBank/DDBJ databases">
        <title>Updated assembly of Pseudogymnoascus destructans, the fungus causing white-nose syndrome of bats.</title>
        <authorList>
            <person name="Palmer J.M."/>
            <person name="Drees K.P."/>
            <person name="Foster J.T."/>
            <person name="Lindner D.L."/>
        </authorList>
    </citation>
    <scope>NUCLEOTIDE SEQUENCE [LARGE SCALE GENOMIC DNA]</scope>
    <source>
        <strain evidence="3">20631-21</strain>
    </source>
</reference>
<organism evidence="3">
    <name type="scientific">Pseudogymnoascus destructans</name>
    <dbReference type="NCBI Taxonomy" id="655981"/>
    <lineage>
        <taxon>Eukaryota</taxon>
        <taxon>Fungi</taxon>
        <taxon>Dikarya</taxon>
        <taxon>Ascomycota</taxon>
        <taxon>Pezizomycotina</taxon>
        <taxon>Leotiomycetes</taxon>
        <taxon>Thelebolales</taxon>
        <taxon>Thelebolaceae</taxon>
        <taxon>Pseudogymnoascus</taxon>
    </lineage>
</organism>
<dbReference type="EMBL" id="KV441414">
    <property type="protein sequence ID" value="OAF54865.1"/>
    <property type="molecule type" value="Genomic_DNA"/>
</dbReference>
<name>A0A176ZXW2_9PEZI</name>
<dbReference type="OrthoDB" id="337660at2759"/>
<gene>
    <name evidence="3" type="ORF">VC83_08652</name>
</gene>
<dbReference type="VEuPathDB" id="FungiDB:GMDG_05193"/>
<dbReference type="Pfam" id="PF00022">
    <property type="entry name" value="Actin"/>
    <property type="match status" value="1"/>
</dbReference>
<dbReference type="eggNOG" id="ENOG502S8RP">
    <property type="taxonomic scope" value="Eukaryota"/>
</dbReference>
<accession>A0A176ZXW2</accession>
<dbReference type="GeneID" id="36291692"/>
<comment type="similarity">
    <text evidence="1">Belongs to the actin family.</text>
</comment>
<dbReference type="SUPFAM" id="SSF53067">
    <property type="entry name" value="Actin-like ATPase domain"/>
    <property type="match status" value="2"/>
</dbReference>
<dbReference type="Gene3D" id="3.90.640.10">
    <property type="entry name" value="Actin, Chain A, domain 4"/>
    <property type="match status" value="1"/>
</dbReference>
<dbReference type="AlphaFoldDB" id="A0A176ZXW2"/>
<dbReference type="RefSeq" id="XP_024320168.1">
    <property type="nucleotide sequence ID" value="XM_024472198.1"/>
</dbReference>
<evidence type="ECO:0000256" key="1">
    <source>
        <dbReference type="RuleBase" id="RU000487"/>
    </source>
</evidence>
<dbReference type="Proteomes" id="UP000077154">
    <property type="component" value="Unassembled WGS sequence"/>
</dbReference>
<proteinExistence type="inferred from homology"/>
<dbReference type="InterPro" id="IPR004000">
    <property type="entry name" value="Actin"/>
</dbReference>
<sequence>MATPAHRSVANIRPVSEIRSAGAPSTSPRTPVRPVSISNFSSPSALRAEEDCIIVEFGSRYLRAGLAGDALPKAVVGFGPDTQRRAGDYRQWQLGYGADWRQRASGKAWGEEHELWRPDLRHVDLGLVSDRIERAMREAITKYLVTGSGSRRISLVLPPDFPLPLLSTVLDTLFTSFQPPTISLLSAPVLSAVAAGLRSALVIDIGWAETTVTGVYEFREISCRRTVRASRLLGLKMRTVLGRAIKSLLFQDDDEEDDERDSKLISFEECEEVVTRIAWCKPSQPAPGTETSDALSAAMESLRFNDQQDVVSIPVSSTQPPMTLKIPFNELAEPCEKAFFVKDINPCDLDDEELPLHLLVYRSLLLLPVDVRSFCMSRLILVGGGSNIPGLKSRILGDVQSLIDSRGWEPVHGKAFDQLRANQKLRSQQRNQAQQGPVAIKIDGHAHPETDEHHRQAAFQNQQPDPIESQIKRERDKLAPPPCHGMLSAVDSMGAWSGASLISQLRLPSVSIVEKDQWLQYGAAGASKAKEVIPAAKARQSMGPAGLRAAAAEQSSWTLGPWG</sequence>
<evidence type="ECO:0000256" key="2">
    <source>
        <dbReference type="SAM" id="MobiDB-lite"/>
    </source>
</evidence>
<dbReference type="InterPro" id="IPR043129">
    <property type="entry name" value="ATPase_NBD"/>
</dbReference>
<protein>
    <submittedName>
        <fullName evidence="3">Uncharacterized protein</fullName>
    </submittedName>
</protein>